<evidence type="ECO:0000313" key="1">
    <source>
        <dbReference type="EMBL" id="HIY91685.1"/>
    </source>
</evidence>
<dbReference type="Proteomes" id="UP000824013">
    <property type="component" value="Unassembled WGS sequence"/>
</dbReference>
<dbReference type="AlphaFoldDB" id="A0A9D1ZKZ5"/>
<proteinExistence type="predicted"/>
<sequence length="99" mass="11502">MTLDIKFNKITEEIKEDLEIQAGFVLSDAQIKSLNLNHRVVFTESEIKPYLRDITEFLTVTSPSERVWNCYKILSDNTCVITIHLESPYIYFSAVDLNE</sequence>
<dbReference type="EMBL" id="DXCM01000018">
    <property type="protein sequence ID" value="HIY91685.1"/>
    <property type="molecule type" value="Genomic_DNA"/>
</dbReference>
<protein>
    <submittedName>
        <fullName evidence="1">Uncharacterized protein</fullName>
    </submittedName>
</protein>
<gene>
    <name evidence="1" type="ORF">H9820_01920</name>
</gene>
<name>A0A9D1ZKZ5_9LACO</name>
<comment type="caution">
    <text evidence="1">The sequence shown here is derived from an EMBL/GenBank/DDBJ whole genome shotgun (WGS) entry which is preliminary data.</text>
</comment>
<evidence type="ECO:0000313" key="2">
    <source>
        <dbReference type="Proteomes" id="UP000824013"/>
    </source>
</evidence>
<reference evidence="1" key="1">
    <citation type="journal article" date="2021" name="PeerJ">
        <title>Extensive microbial diversity within the chicken gut microbiome revealed by metagenomics and culture.</title>
        <authorList>
            <person name="Gilroy R."/>
            <person name="Ravi A."/>
            <person name="Getino M."/>
            <person name="Pursley I."/>
            <person name="Horton D.L."/>
            <person name="Alikhan N.F."/>
            <person name="Baker D."/>
            <person name="Gharbi K."/>
            <person name="Hall N."/>
            <person name="Watson M."/>
            <person name="Adriaenssens E.M."/>
            <person name="Foster-Nyarko E."/>
            <person name="Jarju S."/>
            <person name="Secka A."/>
            <person name="Antonio M."/>
            <person name="Oren A."/>
            <person name="Chaudhuri R.R."/>
            <person name="La Ragione R."/>
            <person name="Hildebrand F."/>
            <person name="Pallen M.J."/>
        </authorList>
    </citation>
    <scope>NUCLEOTIDE SEQUENCE</scope>
    <source>
        <strain evidence="1">3204</strain>
    </source>
</reference>
<reference evidence="1" key="2">
    <citation type="submission" date="2021-04" db="EMBL/GenBank/DDBJ databases">
        <authorList>
            <person name="Gilroy R."/>
        </authorList>
    </citation>
    <scope>NUCLEOTIDE SEQUENCE</scope>
    <source>
        <strain evidence="1">3204</strain>
    </source>
</reference>
<organism evidence="1 2">
    <name type="scientific">Candidatus Companilactobacillus pullicola</name>
    <dbReference type="NCBI Taxonomy" id="2838523"/>
    <lineage>
        <taxon>Bacteria</taxon>
        <taxon>Bacillati</taxon>
        <taxon>Bacillota</taxon>
        <taxon>Bacilli</taxon>
        <taxon>Lactobacillales</taxon>
        <taxon>Lactobacillaceae</taxon>
        <taxon>Companilactobacillus</taxon>
    </lineage>
</organism>
<accession>A0A9D1ZKZ5</accession>